<dbReference type="Proteomes" id="UP000321199">
    <property type="component" value="Chromosome"/>
</dbReference>
<organism evidence="2 3">
    <name type="scientific">Comamonas flocculans</name>
    <dbReference type="NCBI Taxonomy" id="2597701"/>
    <lineage>
        <taxon>Bacteria</taxon>
        <taxon>Pseudomonadati</taxon>
        <taxon>Pseudomonadota</taxon>
        <taxon>Betaproteobacteria</taxon>
        <taxon>Burkholderiales</taxon>
        <taxon>Comamonadaceae</taxon>
        <taxon>Comamonas</taxon>
    </lineage>
</organism>
<dbReference type="GO" id="GO:0002949">
    <property type="term" value="P:tRNA threonylcarbamoyladenosine modification"/>
    <property type="evidence" value="ECO:0007669"/>
    <property type="project" value="InterPro"/>
</dbReference>
<dbReference type="NCBIfam" id="TIGR03725">
    <property type="entry name" value="T6A_YeaZ"/>
    <property type="match status" value="1"/>
</dbReference>
<dbReference type="KEGG" id="cof:FOZ74_07720"/>
<evidence type="ECO:0000313" key="2">
    <source>
        <dbReference type="EMBL" id="QEA12925.1"/>
    </source>
</evidence>
<dbReference type="PANTHER" id="PTHR11735:SF11">
    <property type="entry name" value="TRNA THREONYLCARBAMOYLADENOSINE BIOSYNTHESIS PROTEIN TSAB"/>
    <property type="match status" value="1"/>
</dbReference>
<dbReference type="InterPro" id="IPR022496">
    <property type="entry name" value="T6A_TsaB"/>
</dbReference>
<dbReference type="CDD" id="cd24032">
    <property type="entry name" value="ASKHA_NBD_TsaB"/>
    <property type="match status" value="1"/>
</dbReference>
<proteinExistence type="predicted"/>
<evidence type="ECO:0000259" key="1">
    <source>
        <dbReference type="Pfam" id="PF00814"/>
    </source>
</evidence>
<evidence type="ECO:0000313" key="3">
    <source>
        <dbReference type="Proteomes" id="UP000321199"/>
    </source>
</evidence>
<dbReference type="RefSeq" id="WP_146912518.1">
    <property type="nucleotide sequence ID" value="NZ_CP042344.1"/>
</dbReference>
<gene>
    <name evidence="2" type="primary">tsaB</name>
    <name evidence="2" type="ORF">FOZ74_07720</name>
</gene>
<dbReference type="EMBL" id="CP042344">
    <property type="protein sequence ID" value="QEA12925.1"/>
    <property type="molecule type" value="Genomic_DNA"/>
</dbReference>
<protein>
    <submittedName>
        <fullName evidence="2">tRNA (Adenosine(37)-N6)-threonylcarbamoyltransferase complex dimerization subunit type 1 TsaB</fullName>
    </submittedName>
</protein>
<dbReference type="AlphaFoldDB" id="A0A5B8RXF6"/>
<dbReference type="Pfam" id="PF00814">
    <property type="entry name" value="TsaD"/>
    <property type="match status" value="1"/>
</dbReference>
<name>A0A5B8RXF6_9BURK</name>
<dbReference type="SUPFAM" id="SSF53067">
    <property type="entry name" value="Actin-like ATPase domain"/>
    <property type="match status" value="2"/>
</dbReference>
<dbReference type="Gene3D" id="3.30.420.40">
    <property type="match status" value="2"/>
</dbReference>
<keyword evidence="3" id="KW-1185">Reference proteome</keyword>
<reference evidence="2 3" key="1">
    <citation type="submission" date="2019-07" db="EMBL/GenBank/DDBJ databases">
        <title>Complete genome sequence of Comamonas sp. NLF 7-7 isolated from livestock.</title>
        <authorList>
            <person name="Kim D.H."/>
            <person name="Kim J.G."/>
        </authorList>
    </citation>
    <scope>NUCLEOTIDE SEQUENCE [LARGE SCALE GENOMIC DNA]</scope>
    <source>
        <strain evidence="2 3">NLF 7-7</strain>
    </source>
</reference>
<dbReference type="OrthoDB" id="9809995at2"/>
<dbReference type="GO" id="GO:0005829">
    <property type="term" value="C:cytosol"/>
    <property type="evidence" value="ECO:0007669"/>
    <property type="project" value="TreeGrafter"/>
</dbReference>
<keyword evidence="2" id="KW-0808">Transferase</keyword>
<dbReference type="GO" id="GO:0016740">
    <property type="term" value="F:transferase activity"/>
    <property type="evidence" value="ECO:0007669"/>
    <property type="project" value="UniProtKB-KW"/>
</dbReference>
<feature type="domain" description="Gcp-like" evidence="1">
    <location>
        <begin position="35"/>
        <end position="136"/>
    </location>
</feature>
<dbReference type="InterPro" id="IPR043129">
    <property type="entry name" value="ATPase_NBD"/>
</dbReference>
<dbReference type="InterPro" id="IPR000905">
    <property type="entry name" value="Gcp-like_dom"/>
</dbReference>
<accession>A0A5B8RXF6</accession>
<dbReference type="PANTHER" id="PTHR11735">
    <property type="entry name" value="TRNA N6-ADENOSINE THREONYLCARBAMOYLTRANSFERASE"/>
    <property type="match status" value="1"/>
</dbReference>
<sequence>MQLLAFDTSTETLSVAVQAGERVWVHEGAGGAQASHTLIPAVRALLAQAGLELAQLDAIAFGQGPGSFTGLRTACAVAQGLAFGARGGAGLPLLPVPTLMAVAEEARMAHGCGRMLAMLDARMGEVYVGAYVWLAEAGCWHESEAAQLLAPRQVRVPEGWASAGNARPVHGQALAAGTPDVAALPTARALLALAPALLRQGRAVTAQQALPLYVRDKVAQTSAERAAAAQAARPA</sequence>